<dbReference type="InterPro" id="IPR001173">
    <property type="entry name" value="Glyco_trans_2-like"/>
</dbReference>
<dbReference type="CDD" id="cd04187">
    <property type="entry name" value="DPM1_like_bac"/>
    <property type="match status" value="1"/>
</dbReference>
<dbReference type="AlphaFoldDB" id="A0A937FHX8"/>
<dbReference type="EMBL" id="JAESWA010000022">
    <property type="protein sequence ID" value="MBL4932612.1"/>
    <property type="molecule type" value="Genomic_DNA"/>
</dbReference>
<keyword evidence="6 7" id="KW-0472">Membrane</keyword>
<gene>
    <name evidence="9" type="ORF">JK634_12385</name>
</gene>
<evidence type="ECO:0000259" key="8">
    <source>
        <dbReference type="Pfam" id="PF00535"/>
    </source>
</evidence>
<protein>
    <submittedName>
        <fullName evidence="9">Glycosyltransferase family 2 protein</fullName>
    </submittedName>
</protein>
<dbReference type="PANTHER" id="PTHR48090:SF1">
    <property type="entry name" value="PROPHAGE BACTOPRENOL GLUCOSYL TRANSFERASE HOMOLOG"/>
    <property type="match status" value="1"/>
</dbReference>
<evidence type="ECO:0000256" key="1">
    <source>
        <dbReference type="ARBA" id="ARBA00004141"/>
    </source>
</evidence>
<evidence type="ECO:0000256" key="5">
    <source>
        <dbReference type="ARBA" id="ARBA00022989"/>
    </source>
</evidence>
<dbReference type="GO" id="GO:0005886">
    <property type="term" value="C:plasma membrane"/>
    <property type="evidence" value="ECO:0007669"/>
    <property type="project" value="TreeGrafter"/>
</dbReference>
<sequence length="311" mass="35001">MISIIMPVYNEGEQIYSNIEKVMNIMSGNYINYQIILVNDGSKDNSCNEMEKLYESYKNVSIIELSRNFGKEAALCAALENASGDAFVIIDSDLQHPPELIPEMVRLWREEGYDVVEGVKSNRGKESLFGKLAALTFYKLFNKATKINLSSASDFKLLDKKVVESWKLMHESITFFRGMSAWVGYNRIQIPFEVKERTCGMSKWSFKSLVKLAIQSITSYTAAPLYIVAWLGLIMLVIDVVLSVQTLIMKFTGKALTGFTTVIILILGIGGCIMLSLGVIGIYISKIYDEVKGRPRYIIAKKRGKGFLDEK</sequence>
<dbReference type="Proteomes" id="UP000623681">
    <property type="component" value="Unassembled WGS sequence"/>
</dbReference>
<evidence type="ECO:0000256" key="4">
    <source>
        <dbReference type="ARBA" id="ARBA00022692"/>
    </source>
</evidence>
<feature type="domain" description="Glycosyltransferase 2-like" evidence="8">
    <location>
        <begin position="3"/>
        <end position="145"/>
    </location>
</feature>
<evidence type="ECO:0000256" key="3">
    <source>
        <dbReference type="ARBA" id="ARBA00022679"/>
    </source>
</evidence>
<evidence type="ECO:0000313" key="10">
    <source>
        <dbReference type="Proteomes" id="UP000623681"/>
    </source>
</evidence>
<dbReference type="GO" id="GO:0016757">
    <property type="term" value="F:glycosyltransferase activity"/>
    <property type="evidence" value="ECO:0007669"/>
    <property type="project" value="UniProtKB-KW"/>
</dbReference>
<dbReference type="SUPFAM" id="SSF53448">
    <property type="entry name" value="Nucleotide-diphospho-sugar transferases"/>
    <property type="match status" value="1"/>
</dbReference>
<evidence type="ECO:0000256" key="2">
    <source>
        <dbReference type="ARBA" id="ARBA00022676"/>
    </source>
</evidence>
<dbReference type="RefSeq" id="WP_202767956.1">
    <property type="nucleotide sequence ID" value="NZ_JAESWA010000022.1"/>
</dbReference>
<comment type="subcellular location">
    <subcellularLocation>
        <location evidence="1">Membrane</location>
        <topology evidence="1">Multi-pass membrane protein</topology>
    </subcellularLocation>
</comment>
<evidence type="ECO:0000313" key="9">
    <source>
        <dbReference type="EMBL" id="MBL4932612.1"/>
    </source>
</evidence>
<dbReference type="PANTHER" id="PTHR48090">
    <property type="entry name" value="UNDECAPRENYL-PHOSPHATE 4-DEOXY-4-FORMAMIDO-L-ARABINOSE TRANSFERASE-RELATED"/>
    <property type="match status" value="1"/>
</dbReference>
<proteinExistence type="predicted"/>
<name>A0A937FHX8_9CLOT</name>
<dbReference type="Gene3D" id="3.90.550.10">
    <property type="entry name" value="Spore Coat Polysaccharide Biosynthesis Protein SpsA, Chain A"/>
    <property type="match status" value="1"/>
</dbReference>
<dbReference type="InterPro" id="IPR050256">
    <property type="entry name" value="Glycosyltransferase_2"/>
</dbReference>
<keyword evidence="2" id="KW-0328">Glycosyltransferase</keyword>
<reference evidence="9" key="1">
    <citation type="submission" date="2021-01" db="EMBL/GenBank/DDBJ databases">
        <title>Genome public.</title>
        <authorList>
            <person name="Liu C."/>
            <person name="Sun Q."/>
        </authorList>
    </citation>
    <scope>NUCLEOTIDE SEQUENCE</scope>
    <source>
        <strain evidence="9">YIM B02565</strain>
    </source>
</reference>
<keyword evidence="4 7" id="KW-0812">Transmembrane</keyword>
<keyword evidence="5 7" id="KW-1133">Transmembrane helix</keyword>
<dbReference type="InterPro" id="IPR029044">
    <property type="entry name" value="Nucleotide-diphossugar_trans"/>
</dbReference>
<accession>A0A937FHX8</accession>
<evidence type="ECO:0000256" key="7">
    <source>
        <dbReference type="SAM" id="Phobius"/>
    </source>
</evidence>
<comment type="caution">
    <text evidence="9">The sequence shown here is derived from an EMBL/GenBank/DDBJ whole genome shotgun (WGS) entry which is preliminary data.</text>
</comment>
<dbReference type="Pfam" id="PF00535">
    <property type="entry name" value="Glycos_transf_2"/>
    <property type="match status" value="1"/>
</dbReference>
<evidence type="ECO:0000256" key="6">
    <source>
        <dbReference type="ARBA" id="ARBA00023136"/>
    </source>
</evidence>
<organism evidence="9 10">
    <name type="scientific">Clostridium paridis</name>
    <dbReference type="NCBI Taxonomy" id="2803863"/>
    <lineage>
        <taxon>Bacteria</taxon>
        <taxon>Bacillati</taxon>
        <taxon>Bacillota</taxon>
        <taxon>Clostridia</taxon>
        <taxon>Eubacteriales</taxon>
        <taxon>Clostridiaceae</taxon>
        <taxon>Clostridium</taxon>
    </lineage>
</organism>
<keyword evidence="10" id="KW-1185">Reference proteome</keyword>
<feature type="transmembrane region" description="Helical" evidence="7">
    <location>
        <begin position="256"/>
        <end position="284"/>
    </location>
</feature>
<feature type="transmembrane region" description="Helical" evidence="7">
    <location>
        <begin position="223"/>
        <end position="244"/>
    </location>
</feature>
<keyword evidence="3" id="KW-0808">Transferase</keyword>